<evidence type="ECO:0000313" key="2">
    <source>
        <dbReference type="EMBL" id="KOY52992.1"/>
    </source>
</evidence>
<dbReference type="EMBL" id="FNUE01000002">
    <property type="protein sequence ID" value="SEE55646.1"/>
    <property type="molecule type" value="Genomic_DNA"/>
</dbReference>
<keyword evidence="1" id="KW-0472">Membrane</keyword>
<evidence type="ECO:0000313" key="3">
    <source>
        <dbReference type="EMBL" id="SEE55646.1"/>
    </source>
</evidence>
<dbReference type="EMBL" id="LGBR01000001">
    <property type="protein sequence ID" value="KOY52992.1"/>
    <property type="molecule type" value="Genomic_DNA"/>
</dbReference>
<name>A0A0M9CI41_9FLAO</name>
<reference evidence="3 5" key="2">
    <citation type="submission" date="2016-10" db="EMBL/GenBank/DDBJ databases">
        <authorList>
            <person name="Varghese N."/>
            <person name="Submissions S."/>
        </authorList>
    </citation>
    <scope>NUCLEOTIDE SEQUENCE [LARGE SCALE GENOMIC DNA]</scope>
    <source>
        <strain evidence="3 5">DSW-5</strain>
    </source>
</reference>
<organism evidence="2 4">
    <name type="scientific">Polaribacter dokdonensis DSW-5</name>
    <dbReference type="NCBI Taxonomy" id="1300348"/>
    <lineage>
        <taxon>Bacteria</taxon>
        <taxon>Pseudomonadati</taxon>
        <taxon>Bacteroidota</taxon>
        <taxon>Flavobacteriia</taxon>
        <taxon>Flavobacteriales</taxon>
        <taxon>Flavobacteriaceae</taxon>
    </lineage>
</organism>
<keyword evidence="1" id="KW-0812">Transmembrane</keyword>
<dbReference type="STRING" id="1300348.I602_2552"/>
<proteinExistence type="predicted"/>
<dbReference type="Proteomes" id="UP000183071">
    <property type="component" value="Unassembled WGS sequence"/>
</dbReference>
<dbReference type="OrthoDB" id="1139253at2"/>
<gene>
    <name evidence="2" type="ORF">I602_2552</name>
    <name evidence="3" type="ORF">SAMN05444353_2327</name>
</gene>
<dbReference type="AlphaFoldDB" id="A0A0M9CI41"/>
<dbReference type="Proteomes" id="UP000037716">
    <property type="component" value="Unassembled WGS sequence"/>
</dbReference>
<evidence type="ECO:0000313" key="5">
    <source>
        <dbReference type="Proteomes" id="UP000183071"/>
    </source>
</evidence>
<accession>A0A0M9CI41</accession>
<dbReference type="PATRIC" id="fig|1300348.6.peg.2554"/>
<keyword evidence="5" id="KW-1185">Reference proteome</keyword>
<feature type="transmembrane region" description="Helical" evidence="1">
    <location>
        <begin position="55"/>
        <end position="75"/>
    </location>
</feature>
<protein>
    <submittedName>
        <fullName evidence="2">Uncharacterized protein</fullName>
    </submittedName>
</protein>
<evidence type="ECO:0000313" key="4">
    <source>
        <dbReference type="Proteomes" id="UP000037716"/>
    </source>
</evidence>
<sequence length="104" mass="12091">MEQKDNTLEKQLEILNAIEEVKVNHFFKHKVLQSIKQEQEINESSTLYAWFTPKLQWAVLALVICINVSVFYYAFNAEEQTSNSNNIEGFAQEYNLQTSTSLLN</sequence>
<comment type="caution">
    <text evidence="2">The sequence shown here is derived from an EMBL/GenBank/DDBJ whole genome shotgun (WGS) entry which is preliminary data.</text>
</comment>
<evidence type="ECO:0000256" key="1">
    <source>
        <dbReference type="SAM" id="Phobius"/>
    </source>
</evidence>
<reference evidence="2 4" key="1">
    <citation type="submission" date="2015-07" db="EMBL/GenBank/DDBJ databases">
        <title>Genome of Polaribacter dokdonenesis DSW-5, isolated from seawater off Dokdo in Korea.</title>
        <authorList>
            <person name="Yoon K."/>
            <person name="Song J.Y."/>
            <person name="Kim J.F."/>
        </authorList>
    </citation>
    <scope>NUCLEOTIDE SEQUENCE [LARGE SCALE GENOMIC DNA]</scope>
    <source>
        <strain evidence="2 4">DSW-5</strain>
    </source>
</reference>
<keyword evidence="1" id="KW-1133">Transmembrane helix</keyword>
<dbReference type="RefSeq" id="WP_053975043.1">
    <property type="nucleotide sequence ID" value="NZ_FNUE01000002.1"/>
</dbReference>